<feature type="repeat" description="ARM" evidence="1">
    <location>
        <begin position="344"/>
        <end position="386"/>
    </location>
</feature>
<dbReference type="AlphaFoldDB" id="A0A1D1Z052"/>
<gene>
    <name evidence="2" type="primary">PUB4_24</name>
    <name evidence="2" type="ORF">g.31783</name>
</gene>
<protein>
    <submittedName>
        <fullName evidence="2">U-box domain-containing protein 4</fullName>
    </submittedName>
</protein>
<reference evidence="2" key="1">
    <citation type="submission" date="2015-07" db="EMBL/GenBank/DDBJ databases">
        <title>Transcriptome Assembly of Anthurium amnicola.</title>
        <authorList>
            <person name="Suzuki J."/>
        </authorList>
    </citation>
    <scope>NUCLEOTIDE SEQUENCE</scope>
</reference>
<dbReference type="SMART" id="SM00185">
    <property type="entry name" value="ARM"/>
    <property type="match status" value="7"/>
</dbReference>
<evidence type="ECO:0000313" key="2">
    <source>
        <dbReference type="EMBL" id="JAT60278.1"/>
    </source>
</evidence>
<name>A0A1D1Z052_9ARAE</name>
<dbReference type="InterPro" id="IPR000225">
    <property type="entry name" value="Armadillo"/>
</dbReference>
<accession>A0A1D1Z052</accession>
<dbReference type="PANTHER" id="PTHR46241:SF1">
    <property type="entry name" value="OUTER DYNEIN ARM-DOCKING COMPLEX SUBUNIT 2"/>
    <property type="match status" value="1"/>
</dbReference>
<dbReference type="InterPro" id="IPR016024">
    <property type="entry name" value="ARM-type_fold"/>
</dbReference>
<organism evidence="2">
    <name type="scientific">Anthurium amnicola</name>
    <dbReference type="NCBI Taxonomy" id="1678845"/>
    <lineage>
        <taxon>Eukaryota</taxon>
        <taxon>Viridiplantae</taxon>
        <taxon>Streptophyta</taxon>
        <taxon>Embryophyta</taxon>
        <taxon>Tracheophyta</taxon>
        <taxon>Spermatophyta</taxon>
        <taxon>Magnoliopsida</taxon>
        <taxon>Liliopsida</taxon>
        <taxon>Araceae</taxon>
        <taxon>Pothoideae</taxon>
        <taxon>Potheae</taxon>
        <taxon>Anthurium</taxon>
    </lineage>
</organism>
<evidence type="ECO:0000256" key="1">
    <source>
        <dbReference type="PROSITE-ProRule" id="PRU00259"/>
    </source>
</evidence>
<dbReference type="PANTHER" id="PTHR46241">
    <property type="entry name" value="ARMADILLO REPEAT-CONTAINING PROTEIN 4 ARMC4"/>
    <property type="match status" value="1"/>
</dbReference>
<proteinExistence type="predicted"/>
<sequence length="467" mass="50544">MDAAERSEGAPVCRHHVDWDRLLRLFSDAAAGGGEASQVRSTVELRRLCKRAPEGVLAQTIPVLVDLLGSPSSSVQGAAARSLCCIARRGDGSLCSAVGRSGAIPSLLRLLPLSTDGLQTRLVKCLRDLVAFDTPNRVVLARNGGLEEILDLLPLCAEETRGYLFEIFSALVMSREVRRALIHIGGLGFLVEAASFGKMVSRARAAHAIGLLGTARRVRHILVDLGVIPVLINLLREGDSQAKLTAGNCLGIISSHVDYLRPIAQAGAIPLYAELLVGSEALGKEIAEDVFCILAVSRENALLICQHLVRILQGDNEEAKAAAADVLWCLSGYKHSVSVVRESAVIPLLLDLLQEGCDDAREKALGALVQMSYEEADRKALAEAGAIPVFIGLLRNESDELKDNAIEALINFSEDTLLSERVSDVFDDPMFQTVRDRLVRIRAADEHMVRSLRQLTVDQLTLDPDFL</sequence>
<dbReference type="Gene3D" id="1.25.10.10">
    <property type="entry name" value="Leucine-rich Repeat Variant"/>
    <property type="match status" value="3"/>
</dbReference>
<dbReference type="EMBL" id="GDJX01007658">
    <property type="protein sequence ID" value="JAT60278.1"/>
    <property type="molecule type" value="Transcribed_RNA"/>
</dbReference>
<dbReference type="PROSITE" id="PS50176">
    <property type="entry name" value="ARM_REPEAT"/>
    <property type="match status" value="1"/>
</dbReference>
<dbReference type="SUPFAM" id="SSF48371">
    <property type="entry name" value="ARM repeat"/>
    <property type="match status" value="1"/>
</dbReference>
<dbReference type="InterPro" id="IPR011989">
    <property type="entry name" value="ARM-like"/>
</dbReference>